<evidence type="ECO:0000256" key="5">
    <source>
        <dbReference type="ARBA" id="ARBA00022679"/>
    </source>
</evidence>
<dbReference type="GeneID" id="113849240"/>
<dbReference type="PANTHER" id="PTHR43285:SF2">
    <property type="entry name" value="ANTHRANILATE PHOSPHORIBOSYLTRANSFERASE"/>
    <property type="match status" value="1"/>
</dbReference>
<dbReference type="Pfam" id="PF02885">
    <property type="entry name" value="Glycos_trans_3N"/>
    <property type="match status" value="1"/>
</dbReference>
<dbReference type="Gene3D" id="3.40.1030.10">
    <property type="entry name" value="Nucleoside phosphorylase/phosphoribosyltransferase catalytic domain"/>
    <property type="match status" value="1"/>
</dbReference>
<dbReference type="FunFam" id="1.20.970.10:FF:000009">
    <property type="entry name" value="Anthranilate phosphoribosyltransferase, chloroplastic"/>
    <property type="match status" value="1"/>
</dbReference>
<dbReference type="OrthoDB" id="427800at2759"/>
<organism evidence="11 12">
    <name type="scientific">Abrus precatorius</name>
    <name type="common">Indian licorice</name>
    <name type="synonym">Glycine abrus</name>
    <dbReference type="NCBI Taxonomy" id="3816"/>
    <lineage>
        <taxon>Eukaryota</taxon>
        <taxon>Viridiplantae</taxon>
        <taxon>Streptophyta</taxon>
        <taxon>Embryophyta</taxon>
        <taxon>Tracheophyta</taxon>
        <taxon>Spermatophyta</taxon>
        <taxon>Magnoliopsida</taxon>
        <taxon>eudicotyledons</taxon>
        <taxon>Gunneridae</taxon>
        <taxon>Pentapetalae</taxon>
        <taxon>rosids</taxon>
        <taxon>fabids</taxon>
        <taxon>Fabales</taxon>
        <taxon>Fabaceae</taxon>
        <taxon>Papilionoideae</taxon>
        <taxon>50 kb inversion clade</taxon>
        <taxon>NPAAA clade</taxon>
        <taxon>indigoferoid/millettioid clade</taxon>
        <taxon>Abreae</taxon>
        <taxon>Abrus</taxon>
    </lineage>
</organism>
<dbReference type="PANTHER" id="PTHR43285">
    <property type="entry name" value="ANTHRANILATE PHOSPHORIBOSYLTRANSFERASE"/>
    <property type="match status" value="1"/>
</dbReference>
<dbReference type="RefSeq" id="XP_027334801.1">
    <property type="nucleotide sequence ID" value="XM_027479000.1"/>
</dbReference>
<evidence type="ECO:0000256" key="1">
    <source>
        <dbReference type="ARBA" id="ARBA00004907"/>
    </source>
</evidence>
<keyword evidence="6" id="KW-0822">Tryptophan biosynthesis</keyword>
<dbReference type="Gene3D" id="1.20.970.10">
    <property type="entry name" value="Transferase, Pyrimidine Nucleoside Phosphorylase, Chain C"/>
    <property type="match status" value="1"/>
</dbReference>
<dbReference type="GO" id="GO:0000162">
    <property type="term" value="P:L-tryptophan biosynthetic process"/>
    <property type="evidence" value="ECO:0007669"/>
    <property type="project" value="UniProtKB-KW"/>
</dbReference>
<name>A0A8B8JTJ6_ABRPR</name>
<comment type="similarity">
    <text evidence="8">Belongs to the anthranilate phosphoribosyltransferase family.</text>
</comment>
<evidence type="ECO:0000256" key="7">
    <source>
        <dbReference type="ARBA" id="ARBA00023141"/>
    </source>
</evidence>
<gene>
    <name evidence="12" type="primary">LOC113849240</name>
</gene>
<evidence type="ECO:0000256" key="6">
    <source>
        <dbReference type="ARBA" id="ARBA00022822"/>
    </source>
</evidence>
<dbReference type="InterPro" id="IPR005940">
    <property type="entry name" value="Anthranilate_Pribosyl_Tfrase"/>
</dbReference>
<dbReference type="SUPFAM" id="SSF52418">
    <property type="entry name" value="Nucleoside phosphorylase/phosphoribosyltransferase catalytic domain"/>
    <property type="match status" value="1"/>
</dbReference>
<reference evidence="12" key="2">
    <citation type="submission" date="2025-08" db="UniProtKB">
        <authorList>
            <consortium name="RefSeq"/>
        </authorList>
    </citation>
    <scope>IDENTIFICATION</scope>
    <source>
        <tissue evidence="12">Young leaves</tissue>
    </source>
</reference>
<dbReference type="Pfam" id="PF00591">
    <property type="entry name" value="Glycos_transf_3"/>
    <property type="match status" value="1"/>
</dbReference>
<protein>
    <recommendedName>
        <fullName evidence="2">anthranilate phosphoribosyltransferase</fullName>
        <ecNumber evidence="2">2.4.2.18</ecNumber>
    </recommendedName>
</protein>
<keyword evidence="5" id="KW-0808">Transferase</keyword>
<dbReference type="HAMAP" id="MF_00211">
    <property type="entry name" value="TrpD"/>
    <property type="match status" value="1"/>
</dbReference>
<dbReference type="GO" id="GO:0004048">
    <property type="term" value="F:anthranilate phosphoribosyltransferase activity"/>
    <property type="evidence" value="ECO:0007669"/>
    <property type="project" value="UniProtKB-EC"/>
</dbReference>
<evidence type="ECO:0000313" key="12">
    <source>
        <dbReference type="RefSeq" id="XP_027334801.1"/>
    </source>
</evidence>
<dbReference type="GO" id="GO:0005829">
    <property type="term" value="C:cytosol"/>
    <property type="evidence" value="ECO:0007669"/>
    <property type="project" value="TreeGrafter"/>
</dbReference>
<evidence type="ECO:0000259" key="10">
    <source>
        <dbReference type="Pfam" id="PF02885"/>
    </source>
</evidence>
<dbReference type="EC" id="2.4.2.18" evidence="2"/>
<dbReference type="FunFam" id="3.40.1030.10:FF:000002">
    <property type="entry name" value="Anthranilate phosphoribosyltransferase"/>
    <property type="match status" value="1"/>
</dbReference>
<comment type="pathway">
    <text evidence="1">Amino-acid biosynthesis; L-tryptophan biosynthesis; L-tryptophan from chorismate: step 2/5.</text>
</comment>
<evidence type="ECO:0000313" key="11">
    <source>
        <dbReference type="Proteomes" id="UP000694853"/>
    </source>
</evidence>
<keyword evidence="11" id="KW-1185">Reference proteome</keyword>
<keyword evidence="7" id="KW-0057">Aromatic amino acid biosynthesis</keyword>
<dbReference type="SUPFAM" id="SSF47648">
    <property type="entry name" value="Nucleoside phosphorylase/phosphoribosyltransferase N-terminal domain"/>
    <property type="match status" value="1"/>
</dbReference>
<evidence type="ECO:0000256" key="4">
    <source>
        <dbReference type="ARBA" id="ARBA00022676"/>
    </source>
</evidence>
<dbReference type="InterPro" id="IPR036320">
    <property type="entry name" value="Glycosyl_Trfase_fam3_N_dom_sf"/>
</dbReference>
<evidence type="ECO:0000259" key="9">
    <source>
        <dbReference type="Pfam" id="PF00591"/>
    </source>
</evidence>
<dbReference type="Proteomes" id="UP000694853">
    <property type="component" value="Unplaced"/>
</dbReference>
<keyword evidence="3" id="KW-0028">Amino-acid biosynthesis</keyword>
<dbReference type="AlphaFoldDB" id="A0A8B8JTJ6"/>
<evidence type="ECO:0000256" key="2">
    <source>
        <dbReference type="ARBA" id="ARBA00011948"/>
    </source>
</evidence>
<dbReference type="KEGG" id="aprc:113849240"/>
<evidence type="ECO:0000256" key="8">
    <source>
        <dbReference type="ARBA" id="ARBA00061500"/>
    </source>
</evidence>
<accession>A0A8B8JTJ6</accession>
<evidence type="ECO:0000256" key="3">
    <source>
        <dbReference type="ARBA" id="ARBA00022605"/>
    </source>
</evidence>
<dbReference type="InterPro" id="IPR017459">
    <property type="entry name" value="Glycosyl_Trfase_fam3_N_dom"/>
</dbReference>
<dbReference type="InterPro" id="IPR000312">
    <property type="entry name" value="Glycosyl_Trfase_fam3"/>
</dbReference>
<keyword evidence="4 12" id="KW-0328">Glycosyltransferase</keyword>
<feature type="domain" description="Glycosyl transferase family 3" evidence="9">
    <location>
        <begin position="135"/>
        <end position="384"/>
    </location>
</feature>
<dbReference type="InterPro" id="IPR035902">
    <property type="entry name" value="Nuc_phospho_transferase"/>
</dbReference>
<proteinExistence type="inferred from homology"/>
<feature type="domain" description="Glycosyl transferase family 3 N-terminal" evidence="10">
    <location>
        <begin position="67"/>
        <end position="127"/>
    </location>
</feature>
<reference evidence="11" key="1">
    <citation type="journal article" date="2019" name="Toxins">
        <title>Detection of Abrin-Like and Prepropulchellin-Like Toxin Genes and Transcripts Using Whole Genome Sequencing and Full-Length Transcript Sequencing of Abrus precatorius.</title>
        <authorList>
            <person name="Hovde B.T."/>
            <person name="Daligault H.E."/>
            <person name="Hanschen E.R."/>
            <person name="Kunde Y.A."/>
            <person name="Johnson M.B."/>
            <person name="Starkenburg S.R."/>
            <person name="Johnson S.L."/>
        </authorList>
    </citation>
    <scope>NUCLEOTIDE SEQUENCE [LARGE SCALE GENOMIC DNA]</scope>
</reference>
<dbReference type="NCBIfam" id="TIGR01245">
    <property type="entry name" value="trpD"/>
    <property type="match status" value="1"/>
</dbReference>
<sequence>MAQTQALLCTLSSFTRHLPSPSLNLRRRSVAFSLSISPFTRRTTTAISAANVTVSSNAATSIQSVTQLIESLIEGVDLSEAEAEACLDLLLNEANEALISAVLVLLRAKGETFEEIVGLARAMIKHARKVEGLVDVVDIVGTGGDGANTVNISTGASILAAACGAKVAKQGNRSSSSACGSADVLEALGVVIDLGPEGVKKCVNEAGIGFMMSPKYHPAMKIVRPVRKKLKIKTVFNILGPMLNPAQAPFAVVGVYTEDLVFKMAKALHRFGLKRALVVHSEGLDEMSPLGPGIVLDVTPDRVDKFAFDPLGFGIPRCNIESLRGGGPEYNAEVLKRVLGGERGPIADALVLNAAAALLVSGHVKNLAEGVSVARETQQAGKALKTLNMWKDISNTIKMV</sequence>